<keyword evidence="3" id="KW-1185">Reference proteome</keyword>
<evidence type="ECO:0000313" key="3">
    <source>
        <dbReference type="Proteomes" id="UP000027821"/>
    </source>
</evidence>
<protein>
    <recommendedName>
        <fullName evidence="1">DUF2007 domain-containing protein</fullName>
    </recommendedName>
</protein>
<dbReference type="eggNOG" id="ENOG5033A75">
    <property type="taxonomic scope" value="Bacteria"/>
</dbReference>
<reference evidence="2 3" key="1">
    <citation type="submission" date="2014-04" db="EMBL/GenBank/DDBJ databases">
        <title>Characterization and application of a salt tolerant electro-active bacterium.</title>
        <authorList>
            <person name="Yang L."/>
            <person name="Wei S."/>
            <person name="Tay Q.X.M."/>
        </authorList>
    </citation>
    <scope>NUCLEOTIDE SEQUENCE [LARGE SCALE GENOMIC DNA]</scope>
    <source>
        <strain evidence="2 3">LY1</strain>
    </source>
</reference>
<dbReference type="InterPro" id="IPR018551">
    <property type="entry name" value="DUF2007"/>
</dbReference>
<dbReference type="RefSeq" id="WP_035075083.1">
    <property type="nucleotide sequence ID" value="NZ_JMIH01000022.1"/>
</dbReference>
<accession>A0A074KYI1</accession>
<dbReference type="Pfam" id="PF09413">
    <property type="entry name" value="DUF2007"/>
    <property type="match status" value="1"/>
</dbReference>
<comment type="caution">
    <text evidence="2">The sequence shown here is derived from an EMBL/GenBank/DDBJ whole genome shotgun (WGS) entry which is preliminary data.</text>
</comment>
<feature type="domain" description="DUF2007" evidence="1">
    <location>
        <begin position="4"/>
        <end position="64"/>
    </location>
</feature>
<proteinExistence type="predicted"/>
<evidence type="ECO:0000313" key="2">
    <source>
        <dbReference type="EMBL" id="KEO73280.1"/>
    </source>
</evidence>
<name>A0A074KYI1_9BACT</name>
<gene>
    <name evidence="2" type="ORF">EL17_13100</name>
</gene>
<evidence type="ECO:0000259" key="1">
    <source>
        <dbReference type="Pfam" id="PF09413"/>
    </source>
</evidence>
<dbReference type="OrthoDB" id="1467917at2"/>
<dbReference type="Proteomes" id="UP000027821">
    <property type="component" value="Unassembled WGS sequence"/>
</dbReference>
<organism evidence="2 3">
    <name type="scientific">Anditalea andensis</name>
    <dbReference type="NCBI Taxonomy" id="1048983"/>
    <lineage>
        <taxon>Bacteria</taxon>
        <taxon>Pseudomonadati</taxon>
        <taxon>Bacteroidota</taxon>
        <taxon>Cytophagia</taxon>
        <taxon>Cytophagales</taxon>
        <taxon>Cytophagaceae</taxon>
        <taxon>Anditalea</taxon>
    </lineage>
</organism>
<dbReference type="EMBL" id="JMIH01000022">
    <property type="protein sequence ID" value="KEO73280.1"/>
    <property type="molecule type" value="Genomic_DNA"/>
</dbReference>
<sequence>MAKWKKVFEVGSPVRAEIVKGVLEQNGILALVIDKKESVYQIHGYYEVLVPEDLVLRAVNIIKNEITF</sequence>
<dbReference type="AlphaFoldDB" id="A0A074KYI1"/>
<dbReference type="STRING" id="1048983.EL17_13100"/>